<protein>
    <submittedName>
        <fullName evidence="1">Uncharacterized protein</fullName>
    </submittedName>
</protein>
<sequence>MDKRIEEKLGTQPVKRIYMYVDDFLVILEDIPSDQLNQAISNIIGVFNSESGGLRSDAEIEGQDMDLSMEEFIKVLTMGHPELLEDSDIQQVFDKLKKAMPHFIKPATFQELKEAECAAKAAQERYVAASMVVSALNNIQLLCYGDEDGPQPLIDKKHLPEIESVQAAIILSEDPIGRILGREELHLDQAS</sequence>
<evidence type="ECO:0000313" key="1">
    <source>
        <dbReference type="EMBL" id="KAH6945719.1"/>
    </source>
</evidence>
<keyword evidence="2" id="KW-1185">Reference proteome</keyword>
<dbReference type="EMBL" id="CM023481">
    <property type="protein sequence ID" value="KAH6945719.1"/>
    <property type="molecule type" value="Genomic_DNA"/>
</dbReference>
<accession>A0ACB7THV2</accession>
<dbReference type="Proteomes" id="UP000821845">
    <property type="component" value="Chromosome 1"/>
</dbReference>
<gene>
    <name evidence="1" type="ORF">HPB50_009702</name>
</gene>
<evidence type="ECO:0000313" key="2">
    <source>
        <dbReference type="Proteomes" id="UP000821845"/>
    </source>
</evidence>
<reference evidence="1" key="1">
    <citation type="submission" date="2020-05" db="EMBL/GenBank/DDBJ databases">
        <title>Large-scale comparative analyses of tick genomes elucidate their genetic diversity and vector capacities.</title>
        <authorList>
            <person name="Jia N."/>
            <person name="Wang J."/>
            <person name="Shi W."/>
            <person name="Du L."/>
            <person name="Sun Y."/>
            <person name="Zhan W."/>
            <person name="Jiang J."/>
            <person name="Wang Q."/>
            <person name="Zhang B."/>
            <person name="Ji P."/>
            <person name="Sakyi L.B."/>
            <person name="Cui X."/>
            <person name="Yuan T."/>
            <person name="Jiang B."/>
            <person name="Yang W."/>
            <person name="Lam T.T.-Y."/>
            <person name="Chang Q."/>
            <person name="Ding S."/>
            <person name="Wang X."/>
            <person name="Zhu J."/>
            <person name="Ruan X."/>
            <person name="Zhao L."/>
            <person name="Wei J."/>
            <person name="Que T."/>
            <person name="Du C."/>
            <person name="Cheng J."/>
            <person name="Dai P."/>
            <person name="Han X."/>
            <person name="Huang E."/>
            <person name="Gao Y."/>
            <person name="Liu J."/>
            <person name="Shao H."/>
            <person name="Ye R."/>
            <person name="Li L."/>
            <person name="Wei W."/>
            <person name="Wang X."/>
            <person name="Wang C."/>
            <person name="Yang T."/>
            <person name="Huo Q."/>
            <person name="Li W."/>
            <person name="Guo W."/>
            <person name="Chen H."/>
            <person name="Zhou L."/>
            <person name="Ni X."/>
            <person name="Tian J."/>
            <person name="Zhou Y."/>
            <person name="Sheng Y."/>
            <person name="Liu T."/>
            <person name="Pan Y."/>
            <person name="Xia L."/>
            <person name="Li J."/>
            <person name="Zhao F."/>
            <person name="Cao W."/>
        </authorList>
    </citation>
    <scope>NUCLEOTIDE SEQUENCE</scope>
    <source>
        <strain evidence="1">Hyas-2018</strain>
    </source>
</reference>
<organism evidence="1 2">
    <name type="scientific">Hyalomma asiaticum</name>
    <name type="common">Tick</name>
    <dbReference type="NCBI Taxonomy" id="266040"/>
    <lineage>
        <taxon>Eukaryota</taxon>
        <taxon>Metazoa</taxon>
        <taxon>Ecdysozoa</taxon>
        <taxon>Arthropoda</taxon>
        <taxon>Chelicerata</taxon>
        <taxon>Arachnida</taxon>
        <taxon>Acari</taxon>
        <taxon>Parasitiformes</taxon>
        <taxon>Ixodida</taxon>
        <taxon>Ixodoidea</taxon>
        <taxon>Ixodidae</taxon>
        <taxon>Hyalomminae</taxon>
        <taxon>Hyalomma</taxon>
    </lineage>
</organism>
<comment type="caution">
    <text evidence="1">The sequence shown here is derived from an EMBL/GenBank/DDBJ whole genome shotgun (WGS) entry which is preliminary data.</text>
</comment>
<name>A0ACB7THV2_HYAAI</name>
<proteinExistence type="predicted"/>